<reference evidence="1" key="1">
    <citation type="submission" date="2018-08" db="EMBL/GenBank/DDBJ databases">
        <title>A genome reference for cultivated species of the human gut microbiota.</title>
        <authorList>
            <person name="Zou Y."/>
            <person name="Xue W."/>
            <person name="Luo G."/>
        </authorList>
    </citation>
    <scope>NUCLEOTIDE SEQUENCE [LARGE SCALE GENOMIC DNA]</scope>
    <source>
        <strain evidence="1">TF05-5AC</strain>
    </source>
</reference>
<proteinExistence type="predicted"/>
<dbReference type="EMBL" id="QVLV01000019">
    <property type="protein sequence ID" value="RGE56936.1"/>
    <property type="molecule type" value="Genomic_DNA"/>
</dbReference>
<comment type="caution">
    <text evidence="1">The sequence shown here is derived from an EMBL/GenBank/DDBJ whole genome shotgun (WGS) entry which is preliminary data.</text>
</comment>
<sequence>MQIAPIPPGKQNAGQTVPWTGGNCITIADVSGDKTSSGQSDTRLVAGISIGGIVRGWNWLFGERDLVAAGWAKKN</sequence>
<evidence type="ECO:0000313" key="2">
    <source>
        <dbReference type="Proteomes" id="UP000260812"/>
    </source>
</evidence>
<protein>
    <submittedName>
        <fullName evidence="1">Uncharacterized protein</fullName>
    </submittedName>
</protein>
<name>A0A3E3HYN4_9FIRM</name>
<organism evidence="1 2">
    <name type="scientific">Eisenbergiella massiliensis</name>
    <dbReference type="NCBI Taxonomy" id="1720294"/>
    <lineage>
        <taxon>Bacteria</taxon>
        <taxon>Bacillati</taxon>
        <taxon>Bacillota</taxon>
        <taxon>Clostridia</taxon>
        <taxon>Lachnospirales</taxon>
        <taxon>Lachnospiraceae</taxon>
        <taxon>Eisenbergiella</taxon>
    </lineage>
</organism>
<dbReference type="Proteomes" id="UP000260812">
    <property type="component" value="Unassembled WGS sequence"/>
</dbReference>
<evidence type="ECO:0000313" key="1">
    <source>
        <dbReference type="EMBL" id="RGE56936.1"/>
    </source>
</evidence>
<accession>A0A3E3HYN4</accession>
<keyword evidence="2" id="KW-1185">Reference proteome</keyword>
<dbReference type="AlphaFoldDB" id="A0A3E3HYN4"/>
<gene>
    <name evidence="1" type="ORF">DXC51_21375</name>
</gene>